<evidence type="ECO:0000313" key="3">
    <source>
        <dbReference type="Proteomes" id="UP000284868"/>
    </source>
</evidence>
<dbReference type="InterPro" id="IPR050303">
    <property type="entry name" value="GatZ_KbaZ_carbometab"/>
</dbReference>
<name>A0A415PQN1_9FIRM</name>
<keyword evidence="1" id="KW-1133">Transmembrane helix</keyword>
<keyword evidence="1" id="KW-0812">Transmembrane</keyword>
<sequence length="273" mass="29410">MSEEKKIVLTKKDVNKVIARWYVSNEMALNFERMQSIAFTYSLVPALKKLYPNKEDMIPVLQRHMELFNTNATAGGLILGTTLAMEEEIANNPESMPGEAVIAVKTGLMGPVAAFGDSFSAGTLTTLFILAACSVAQEGSMMGLFILFLGSMVTLVELILTTKLTYTKGRSAIKGIMSSKLMKDVIEGANILGMAMMGVLSASMVNLSIAFTANFGESVFSVQEKIDGIMPGILPLSVLFIYYYLISKKGVSIAKLVLATLVLGIATAFIGLF</sequence>
<reference evidence="2 3" key="1">
    <citation type="submission" date="2018-08" db="EMBL/GenBank/DDBJ databases">
        <title>A genome reference for cultivated species of the human gut microbiota.</title>
        <authorList>
            <person name="Zou Y."/>
            <person name="Xue W."/>
            <person name="Luo G."/>
        </authorList>
    </citation>
    <scope>NUCLEOTIDE SEQUENCE [LARGE SCALE GENOMIC DNA]</scope>
    <source>
        <strain evidence="2 3">AF35-6BH</strain>
    </source>
</reference>
<dbReference type="PROSITE" id="PS51108">
    <property type="entry name" value="PTS_EIID"/>
    <property type="match status" value="1"/>
</dbReference>
<keyword evidence="3" id="KW-1185">Reference proteome</keyword>
<feature type="transmembrane region" description="Helical" evidence="1">
    <location>
        <begin position="253"/>
        <end position="272"/>
    </location>
</feature>
<dbReference type="Pfam" id="PF03613">
    <property type="entry name" value="EIID-AGA"/>
    <property type="match status" value="1"/>
</dbReference>
<dbReference type="PANTHER" id="PTHR32502">
    <property type="entry name" value="N-ACETYLGALACTOSAMINE PERMEASE II COMPONENT-RELATED"/>
    <property type="match status" value="1"/>
</dbReference>
<protein>
    <submittedName>
        <fullName evidence="2">PTS system mannose/fructose/sorbose family transporter subunit IID</fullName>
    </submittedName>
</protein>
<evidence type="ECO:0000256" key="1">
    <source>
        <dbReference type="SAM" id="Phobius"/>
    </source>
</evidence>
<evidence type="ECO:0000313" key="2">
    <source>
        <dbReference type="EMBL" id="RHM15019.1"/>
    </source>
</evidence>
<dbReference type="EMBL" id="QRPK01000004">
    <property type="protein sequence ID" value="RHM15019.1"/>
    <property type="molecule type" value="Genomic_DNA"/>
</dbReference>
<organism evidence="2 3">
    <name type="scientific">Amedibacillus dolichus</name>
    <dbReference type="NCBI Taxonomy" id="31971"/>
    <lineage>
        <taxon>Bacteria</taxon>
        <taxon>Bacillati</taxon>
        <taxon>Bacillota</taxon>
        <taxon>Erysipelotrichia</taxon>
        <taxon>Erysipelotrichales</taxon>
        <taxon>Erysipelotrichaceae</taxon>
        <taxon>Amedibacillus</taxon>
    </lineage>
</organism>
<feature type="transmembrane region" description="Helical" evidence="1">
    <location>
        <begin position="185"/>
        <end position="209"/>
    </location>
</feature>
<dbReference type="PANTHER" id="PTHR32502:SF27">
    <property type="entry name" value="PTS SYSTEM, MANNOSE-SPECIFIC IID COMPONENT"/>
    <property type="match status" value="1"/>
</dbReference>
<feature type="transmembrane region" description="Helical" evidence="1">
    <location>
        <begin position="229"/>
        <end position="246"/>
    </location>
</feature>
<accession>A0A415PQN1</accession>
<dbReference type="InterPro" id="IPR004704">
    <property type="entry name" value="PTS_IID_man"/>
</dbReference>
<comment type="caution">
    <text evidence="2">The sequence shown here is derived from an EMBL/GenBank/DDBJ whole genome shotgun (WGS) entry which is preliminary data.</text>
</comment>
<proteinExistence type="predicted"/>
<dbReference type="GO" id="GO:0009401">
    <property type="term" value="P:phosphoenolpyruvate-dependent sugar phosphotransferase system"/>
    <property type="evidence" value="ECO:0007669"/>
    <property type="project" value="InterPro"/>
</dbReference>
<feature type="transmembrane region" description="Helical" evidence="1">
    <location>
        <begin position="143"/>
        <end position="164"/>
    </location>
</feature>
<gene>
    <name evidence="2" type="ORF">DWZ83_01495</name>
</gene>
<dbReference type="Proteomes" id="UP000284868">
    <property type="component" value="Unassembled WGS sequence"/>
</dbReference>
<dbReference type="OrthoDB" id="9795582at2"/>
<dbReference type="AlphaFoldDB" id="A0A415PQN1"/>
<feature type="transmembrane region" description="Helical" evidence="1">
    <location>
        <begin position="119"/>
        <end position="137"/>
    </location>
</feature>
<dbReference type="RefSeq" id="WP_118365239.1">
    <property type="nucleotide sequence ID" value="NZ_CAJKGD010000004.1"/>
</dbReference>
<keyword evidence="1" id="KW-0472">Membrane</keyword>
<dbReference type="GO" id="GO:0005886">
    <property type="term" value="C:plasma membrane"/>
    <property type="evidence" value="ECO:0007669"/>
    <property type="project" value="TreeGrafter"/>
</dbReference>